<reference evidence="4" key="1">
    <citation type="journal article" date="2014" name="Int. J. Syst. Evol. Microbiol.">
        <title>Complete genome sequence of Corynebacterium casei LMG S-19264T (=DSM 44701T), isolated from a smear-ripened cheese.</title>
        <authorList>
            <consortium name="US DOE Joint Genome Institute (JGI-PGF)"/>
            <person name="Walter F."/>
            <person name="Albersmeier A."/>
            <person name="Kalinowski J."/>
            <person name="Ruckert C."/>
        </authorList>
    </citation>
    <scope>NUCLEOTIDE SEQUENCE</scope>
    <source>
        <strain evidence="4">JCM 4784</strain>
    </source>
</reference>
<comment type="caution">
    <text evidence="4">The sequence shown here is derived from an EMBL/GenBank/DDBJ whole genome shotgun (WGS) entry which is preliminary data.</text>
</comment>
<keyword evidence="5" id="KW-1185">Reference proteome</keyword>
<keyword evidence="2" id="KW-1133">Transmembrane helix</keyword>
<feature type="chain" id="PRO_5037587004" evidence="3">
    <location>
        <begin position="33"/>
        <end position="96"/>
    </location>
</feature>
<accession>A0A919DTD6</accession>
<dbReference type="Proteomes" id="UP000608024">
    <property type="component" value="Unassembled WGS sequence"/>
</dbReference>
<evidence type="ECO:0000256" key="3">
    <source>
        <dbReference type="SAM" id="SignalP"/>
    </source>
</evidence>
<dbReference type="PROSITE" id="PS51318">
    <property type="entry name" value="TAT"/>
    <property type="match status" value="1"/>
</dbReference>
<protein>
    <submittedName>
        <fullName evidence="4">Uncharacterized protein</fullName>
    </submittedName>
</protein>
<dbReference type="RefSeq" id="WP_190138151.1">
    <property type="nucleotide sequence ID" value="NZ_BNBT01000086.1"/>
</dbReference>
<organism evidence="4 5">
    <name type="scientific">Streptomyces longispororuber</name>
    <dbReference type="NCBI Taxonomy" id="68230"/>
    <lineage>
        <taxon>Bacteria</taxon>
        <taxon>Bacillati</taxon>
        <taxon>Actinomycetota</taxon>
        <taxon>Actinomycetes</taxon>
        <taxon>Kitasatosporales</taxon>
        <taxon>Streptomycetaceae</taxon>
        <taxon>Streptomyces</taxon>
    </lineage>
</organism>
<feature type="compositionally biased region" description="Low complexity" evidence="1">
    <location>
        <begin position="28"/>
        <end position="48"/>
    </location>
</feature>
<feature type="signal peptide" evidence="3">
    <location>
        <begin position="1"/>
        <end position="32"/>
    </location>
</feature>
<dbReference type="InterPro" id="IPR006311">
    <property type="entry name" value="TAT_signal"/>
</dbReference>
<proteinExistence type="predicted"/>
<keyword evidence="3" id="KW-0732">Signal</keyword>
<name>A0A919DTD6_9ACTN</name>
<reference evidence="4" key="2">
    <citation type="submission" date="2020-09" db="EMBL/GenBank/DDBJ databases">
        <authorList>
            <person name="Sun Q."/>
            <person name="Ohkuma M."/>
        </authorList>
    </citation>
    <scope>NUCLEOTIDE SEQUENCE</scope>
    <source>
        <strain evidence="4">JCM 4784</strain>
    </source>
</reference>
<evidence type="ECO:0000313" key="4">
    <source>
        <dbReference type="EMBL" id="GHE74671.1"/>
    </source>
</evidence>
<evidence type="ECO:0000256" key="2">
    <source>
        <dbReference type="SAM" id="Phobius"/>
    </source>
</evidence>
<dbReference type="AlphaFoldDB" id="A0A919DTD6"/>
<evidence type="ECO:0000256" key="1">
    <source>
        <dbReference type="SAM" id="MobiDB-lite"/>
    </source>
</evidence>
<dbReference type="EMBL" id="BNBT01000086">
    <property type="protein sequence ID" value="GHE74671.1"/>
    <property type="molecule type" value="Genomic_DNA"/>
</dbReference>
<evidence type="ECO:0000313" key="5">
    <source>
        <dbReference type="Proteomes" id="UP000608024"/>
    </source>
</evidence>
<feature type="transmembrane region" description="Helical" evidence="2">
    <location>
        <begin position="65"/>
        <end position="85"/>
    </location>
</feature>
<gene>
    <name evidence="4" type="ORF">GCM10018785_48650</name>
</gene>
<keyword evidence="2" id="KW-0812">Transmembrane</keyword>
<feature type="region of interest" description="Disordered" evidence="1">
    <location>
        <begin position="28"/>
        <end position="60"/>
    </location>
</feature>
<sequence>MDGKRRRGRAGRALAGAAATAALVLGAPTAQAATPDPPTVRSSVSPSPEGSPRPPARMADTGAGVLPWLAAGGAAALGVGAVAFATTRRGPDHDGG</sequence>
<keyword evidence="2" id="KW-0472">Membrane</keyword>